<evidence type="ECO:0000256" key="6">
    <source>
        <dbReference type="ARBA" id="ARBA00022792"/>
    </source>
</evidence>
<reference evidence="12 13" key="1">
    <citation type="journal article" date="2021" name="Elife">
        <title>Chloroplast acquisition without the gene transfer in kleptoplastic sea slugs, Plakobranchus ocellatus.</title>
        <authorList>
            <person name="Maeda T."/>
            <person name="Takahashi S."/>
            <person name="Yoshida T."/>
            <person name="Shimamura S."/>
            <person name="Takaki Y."/>
            <person name="Nagai Y."/>
            <person name="Toyoda A."/>
            <person name="Suzuki Y."/>
            <person name="Arimoto A."/>
            <person name="Ishii H."/>
            <person name="Satoh N."/>
            <person name="Nishiyama T."/>
            <person name="Hasebe M."/>
            <person name="Maruyama T."/>
            <person name="Minagawa J."/>
            <person name="Obokata J."/>
            <person name="Shigenobu S."/>
        </authorList>
    </citation>
    <scope>NUCLEOTIDE SEQUENCE [LARGE SCALE GENOMIC DNA]</scope>
</reference>
<evidence type="ECO:0000256" key="3">
    <source>
        <dbReference type="ARBA" id="ARBA00022448"/>
    </source>
</evidence>
<dbReference type="PROSITE" id="PS50920">
    <property type="entry name" value="SOLCAR"/>
    <property type="match status" value="3"/>
</dbReference>
<keyword evidence="8" id="KW-0496">Mitochondrion</keyword>
<keyword evidence="4 10" id="KW-0812">Transmembrane</keyword>
<evidence type="ECO:0000256" key="8">
    <source>
        <dbReference type="ARBA" id="ARBA00023128"/>
    </source>
</evidence>
<gene>
    <name evidence="12" type="ORF">PoB_006390800</name>
</gene>
<evidence type="ECO:0000256" key="11">
    <source>
        <dbReference type="RuleBase" id="RU000488"/>
    </source>
</evidence>
<evidence type="ECO:0000313" key="12">
    <source>
        <dbReference type="EMBL" id="GFO37403.1"/>
    </source>
</evidence>
<dbReference type="GO" id="GO:0005743">
    <property type="term" value="C:mitochondrial inner membrane"/>
    <property type="evidence" value="ECO:0007669"/>
    <property type="project" value="UniProtKB-SubCell"/>
</dbReference>
<sequence>MTNGLNNNSPVEAERLKAIPRDVDSSSTIFMDRFKDLLTTSCQYTQLYLKCLRLDYPMDGLVYGIFGRVLASTDAENTSPVGASNHGCLDPANGRVSDIQSGHSLKPPVAPKLGHLTSLSQFEKPPKFSSVKALTSATHDGLDKHIVSPITEGDEASSAAASLTSFHSVENLPIATLPRTGMPLYNPIQREGEFVCGWGAAFINICVTFPINKAIFRQQLHGISGHKAIRQLRKDGLRYLYRGLLPPLLQKTMSSSVMFGMYFHCQDVLKEQFPKMGTIPNHAIAAMISGTLEATLMPFERIQTLMQNREFHSRFSNTPDAFRHVWSYGLKEYYRGLSLIIWRNGPSNVAFFLGREYLQELGPQSTSHTNKMLRDFISGACLGAMISTVFFPLNVVKTRMQSKLGGPHDTARATLQVLLEERKGRYRELFKGVHLNYTRSFISWGIINASFEVLINLYNRNVNSNRHS</sequence>
<dbReference type="EMBL" id="BLXT01007237">
    <property type="protein sequence ID" value="GFO37403.1"/>
    <property type="molecule type" value="Genomic_DNA"/>
</dbReference>
<feature type="repeat" description="Solcar" evidence="10">
    <location>
        <begin position="370"/>
        <end position="457"/>
    </location>
</feature>
<dbReference type="SUPFAM" id="SSF103506">
    <property type="entry name" value="Mitochondrial carrier"/>
    <property type="match status" value="1"/>
</dbReference>
<dbReference type="InterPro" id="IPR018108">
    <property type="entry name" value="MCP_transmembrane"/>
</dbReference>
<comment type="similarity">
    <text evidence="2 11">Belongs to the mitochondrial carrier (TC 2.A.29) family.</text>
</comment>
<evidence type="ECO:0000256" key="1">
    <source>
        <dbReference type="ARBA" id="ARBA00004448"/>
    </source>
</evidence>
<name>A0AAV4D030_9GAST</name>
<evidence type="ECO:0000313" key="13">
    <source>
        <dbReference type="Proteomes" id="UP000735302"/>
    </source>
</evidence>
<evidence type="ECO:0000256" key="10">
    <source>
        <dbReference type="PROSITE-ProRule" id="PRU00282"/>
    </source>
</evidence>
<comment type="subcellular location">
    <subcellularLocation>
        <location evidence="1">Mitochondrion inner membrane</location>
        <topology evidence="1">Multi-pass membrane protein</topology>
    </subcellularLocation>
</comment>
<evidence type="ECO:0000256" key="9">
    <source>
        <dbReference type="ARBA" id="ARBA00023136"/>
    </source>
</evidence>
<dbReference type="Pfam" id="PF00153">
    <property type="entry name" value="Mito_carr"/>
    <property type="match status" value="3"/>
</dbReference>
<evidence type="ECO:0000256" key="2">
    <source>
        <dbReference type="ARBA" id="ARBA00006375"/>
    </source>
</evidence>
<dbReference type="InterPro" id="IPR023395">
    <property type="entry name" value="MCP_dom_sf"/>
</dbReference>
<dbReference type="Proteomes" id="UP000735302">
    <property type="component" value="Unassembled WGS sequence"/>
</dbReference>
<keyword evidence="5" id="KW-0677">Repeat</keyword>
<organism evidence="12 13">
    <name type="scientific">Plakobranchus ocellatus</name>
    <dbReference type="NCBI Taxonomy" id="259542"/>
    <lineage>
        <taxon>Eukaryota</taxon>
        <taxon>Metazoa</taxon>
        <taxon>Spiralia</taxon>
        <taxon>Lophotrochozoa</taxon>
        <taxon>Mollusca</taxon>
        <taxon>Gastropoda</taxon>
        <taxon>Heterobranchia</taxon>
        <taxon>Euthyneura</taxon>
        <taxon>Panpulmonata</taxon>
        <taxon>Sacoglossa</taxon>
        <taxon>Placobranchoidea</taxon>
        <taxon>Plakobranchidae</taxon>
        <taxon>Plakobranchus</taxon>
    </lineage>
</organism>
<dbReference type="PANTHER" id="PTHR46131:SF1">
    <property type="entry name" value="SD08549P"/>
    <property type="match status" value="1"/>
</dbReference>
<keyword evidence="9 10" id="KW-0472">Membrane</keyword>
<evidence type="ECO:0000256" key="5">
    <source>
        <dbReference type="ARBA" id="ARBA00022737"/>
    </source>
</evidence>
<evidence type="ECO:0000256" key="4">
    <source>
        <dbReference type="ARBA" id="ARBA00022692"/>
    </source>
</evidence>
<keyword evidence="7" id="KW-1133">Transmembrane helix</keyword>
<dbReference type="AlphaFoldDB" id="A0AAV4D030"/>
<evidence type="ECO:0000256" key="7">
    <source>
        <dbReference type="ARBA" id="ARBA00022989"/>
    </source>
</evidence>
<dbReference type="GO" id="GO:0051724">
    <property type="term" value="F:NAD transmembrane transporter activity"/>
    <property type="evidence" value="ECO:0007669"/>
    <property type="project" value="TreeGrafter"/>
</dbReference>
<dbReference type="PANTHER" id="PTHR46131">
    <property type="entry name" value="SD08549P"/>
    <property type="match status" value="1"/>
</dbReference>
<dbReference type="InterPro" id="IPR052465">
    <property type="entry name" value="Mito_NAD+_Carrier"/>
</dbReference>
<proteinExistence type="inferred from homology"/>
<dbReference type="Gene3D" id="1.50.40.10">
    <property type="entry name" value="Mitochondrial carrier domain"/>
    <property type="match status" value="1"/>
</dbReference>
<keyword evidence="3 11" id="KW-0813">Transport</keyword>
<keyword evidence="13" id="KW-1185">Reference proteome</keyword>
<keyword evidence="6" id="KW-0999">Mitochondrion inner membrane</keyword>
<feature type="repeat" description="Solcar" evidence="10">
    <location>
        <begin position="188"/>
        <end position="268"/>
    </location>
</feature>
<accession>A0AAV4D030</accession>
<comment type="caution">
    <text evidence="12">The sequence shown here is derived from an EMBL/GenBank/DDBJ whole genome shotgun (WGS) entry which is preliminary data.</text>
</comment>
<feature type="repeat" description="Solcar" evidence="10">
    <location>
        <begin position="277"/>
        <end position="361"/>
    </location>
</feature>
<protein>
    <submittedName>
        <fullName evidence="12">Solute carrier family 25 member</fullName>
    </submittedName>
</protein>